<dbReference type="PANTHER" id="PTHR12110">
    <property type="entry name" value="HYDROXYPYRUVATE ISOMERASE"/>
    <property type="match status" value="1"/>
</dbReference>
<feature type="domain" description="Xylose isomerase-like TIM barrel" evidence="1">
    <location>
        <begin position="56"/>
        <end position="291"/>
    </location>
</feature>
<sequence>MRQPSGEHIGSPLHIHNQINNYTNQRLNKSTLLTKIGFNVLAWSAVVSEDLNPIADRLKKIGYDGVECFVGAAEDPAAYRSFGKHAADLGLGMTAVTVVSPETNPVSESAAVREKALERIKWCIDRAHDLGATILCGPFHSAHAHFSRQPAQDEEYGRAAALLHDAGVYAAQANIILAPEALNRFECYLCNTAEQLYRLVNMAGHPNVRAMFDTHHANVEEKSYSQALDTLKSVLAHVHISENDRGTPGGSHLPWDEIFAKLADIGYDGWLTIEAFSRNDPDFANSIGVWREYNDPWDIAEDGFKFIEKMVAKHFLIVDN</sequence>
<reference evidence="2 3" key="1">
    <citation type="journal article" date="2014" name="Int. J. Syst. Evol. Microbiol.">
        <title>Complete genome sequence of Corynebacterium casei LMG S-19264T (=DSM 44701T), isolated from a smear-ripened cheese.</title>
        <authorList>
            <consortium name="US DOE Joint Genome Institute (JGI-PGF)"/>
            <person name="Walter F."/>
            <person name="Albersmeier A."/>
            <person name="Kalinowski J."/>
            <person name="Ruckert C."/>
        </authorList>
    </citation>
    <scope>NUCLEOTIDE SEQUENCE [LARGE SCALE GENOMIC DNA]</scope>
    <source>
        <strain evidence="2 3">KCTC 12866</strain>
    </source>
</reference>
<dbReference type="Pfam" id="PF01261">
    <property type="entry name" value="AP_endonuc_2"/>
    <property type="match status" value="1"/>
</dbReference>
<dbReference type="Gene3D" id="3.20.20.150">
    <property type="entry name" value="Divalent-metal-dependent TIM barrel enzymes"/>
    <property type="match status" value="1"/>
</dbReference>
<protein>
    <submittedName>
        <fullName evidence="2">Isomerase</fullName>
    </submittedName>
</protein>
<name>A0A8J3D7M1_9BACT</name>
<keyword evidence="3" id="KW-1185">Reference proteome</keyword>
<dbReference type="InterPro" id="IPR036237">
    <property type="entry name" value="Xyl_isomerase-like_sf"/>
</dbReference>
<evidence type="ECO:0000313" key="3">
    <source>
        <dbReference type="Proteomes" id="UP000598271"/>
    </source>
</evidence>
<gene>
    <name evidence="2" type="ORF">GCM10007390_08390</name>
</gene>
<keyword evidence="2" id="KW-0413">Isomerase</keyword>
<evidence type="ECO:0000259" key="1">
    <source>
        <dbReference type="Pfam" id="PF01261"/>
    </source>
</evidence>
<proteinExistence type="predicted"/>
<dbReference type="SUPFAM" id="SSF51658">
    <property type="entry name" value="Xylose isomerase-like"/>
    <property type="match status" value="1"/>
</dbReference>
<evidence type="ECO:0000313" key="2">
    <source>
        <dbReference type="EMBL" id="GHB57293.1"/>
    </source>
</evidence>
<comment type="caution">
    <text evidence="2">The sequence shown here is derived from an EMBL/GenBank/DDBJ whole genome shotgun (WGS) entry which is preliminary data.</text>
</comment>
<accession>A0A8J3D7M1</accession>
<organism evidence="2 3">
    <name type="scientific">Persicitalea jodogahamensis</name>
    <dbReference type="NCBI Taxonomy" id="402147"/>
    <lineage>
        <taxon>Bacteria</taxon>
        <taxon>Pseudomonadati</taxon>
        <taxon>Bacteroidota</taxon>
        <taxon>Cytophagia</taxon>
        <taxon>Cytophagales</taxon>
        <taxon>Spirosomataceae</taxon>
        <taxon>Persicitalea</taxon>
    </lineage>
</organism>
<dbReference type="InterPro" id="IPR050312">
    <property type="entry name" value="IolE/XylAMocC-like"/>
</dbReference>
<dbReference type="GO" id="GO:0016853">
    <property type="term" value="F:isomerase activity"/>
    <property type="evidence" value="ECO:0007669"/>
    <property type="project" value="UniProtKB-KW"/>
</dbReference>
<dbReference type="EMBL" id="BMXF01000001">
    <property type="protein sequence ID" value="GHB57293.1"/>
    <property type="molecule type" value="Genomic_DNA"/>
</dbReference>
<dbReference type="InterPro" id="IPR013022">
    <property type="entry name" value="Xyl_isomerase-like_TIM-brl"/>
</dbReference>
<dbReference type="AlphaFoldDB" id="A0A8J3D7M1"/>
<dbReference type="Proteomes" id="UP000598271">
    <property type="component" value="Unassembled WGS sequence"/>
</dbReference>